<gene>
    <name evidence="2" type="ORF">HMPREF0367_00259</name>
</gene>
<keyword evidence="1" id="KW-1133">Transmembrane helix</keyword>
<evidence type="ECO:0000256" key="1">
    <source>
        <dbReference type="SAM" id="Phobius"/>
    </source>
</evidence>
<proteinExistence type="predicted"/>
<feature type="transmembrane region" description="Helical" evidence="1">
    <location>
        <begin position="9"/>
        <end position="30"/>
    </location>
</feature>
<reference evidence="2 3" key="1">
    <citation type="submission" date="2013-06" db="EMBL/GenBank/DDBJ databases">
        <authorList>
            <person name="Weinstock G."/>
            <person name="Sodergren E."/>
            <person name="Lobos E.A."/>
            <person name="Fulton L."/>
            <person name="Fulton R."/>
            <person name="Courtney L."/>
            <person name="Fronick C."/>
            <person name="O'Laughlin M."/>
            <person name="Godfrey J."/>
            <person name="Wilson R.M."/>
            <person name="Miner T."/>
            <person name="Farmer C."/>
            <person name="Delehaunty K."/>
            <person name="Cordes M."/>
            <person name="Minx P."/>
            <person name="Tomlinson C."/>
            <person name="Chen J."/>
            <person name="Wollam A."/>
            <person name="Pepin K.H."/>
            <person name="Bhonagiri V."/>
            <person name="Zhang X."/>
            <person name="Warren W."/>
            <person name="Mitreva M."/>
            <person name="Mardis E.R."/>
            <person name="Wilson R.K."/>
        </authorList>
    </citation>
    <scope>NUCLEOTIDE SEQUENCE [LARGE SCALE GENOMIC DNA]</scope>
    <source>
        <strain evidence="2 3">ATCC 27803</strain>
    </source>
</reference>
<evidence type="ECO:0000313" key="3">
    <source>
        <dbReference type="Proteomes" id="UP000016658"/>
    </source>
</evidence>
<dbReference type="Proteomes" id="UP000016658">
    <property type="component" value="Unassembled WGS sequence"/>
</dbReference>
<sequence length="59" mass="6673">MIKKNKEKFIFTCFLLSSICILFVALMNFLDGNTTIGITFLLLGLSFFLLSTTHLKSHS</sequence>
<protein>
    <submittedName>
        <fullName evidence="2">Uncharacterized protein</fullName>
    </submittedName>
</protein>
<keyword evidence="1" id="KW-0812">Transmembrane</keyword>
<dbReference type="EMBL" id="AWVI01000011">
    <property type="protein sequence ID" value="ERK47068.1"/>
    <property type="molecule type" value="Genomic_DNA"/>
</dbReference>
<dbReference type="AlphaFoldDB" id="U2R0I0"/>
<accession>U2R0I0</accession>
<comment type="caution">
    <text evidence="2">The sequence shown here is derived from an EMBL/GenBank/DDBJ whole genome shotgun (WGS) entry which is preliminary data.</text>
</comment>
<dbReference type="HOGENOM" id="CLU_2953658_0_0_9"/>
<organism evidence="2 3">
    <name type="scientific">Faecalitalea cylindroides ATCC 27803</name>
    <dbReference type="NCBI Taxonomy" id="649755"/>
    <lineage>
        <taxon>Bacteria</taxon>
        <taxon>Bacillati</taxon>
        <taxon>Bacillota</taxon>
        <taxon>Erysipelotrichia</taxon>
        <taxon>Erysipelotrichales</taxon>
        <taxon>Erysipelotrichaceae</taxon>
        <taxon>Faecalitalea</taxon>
    </lineage>
</organism>
<feature type="transmembrane region" description="Helical" evidence="1">
    <location>
        <begin position="36"/>
        <end position="55"/>
    </location>
</feature>
<name>U2R0I0_9FIRM</name>
<evidence type="ECO:0000313" key="2">
    <source>
        <dbReference type="EMBL" id="ERK47068.1"/>
    </source>
</evidence>
<keyword evidence="1" id="KW-0472">Membrane</keyword>